<gene>
    <name evidence="7" type="primary">glgA</name>
    <name evidence="10" type="ORF">A3A43_02860</name>
</gene>
<dbReference type="STRING" id="1798652.A3A43_02860"/>
<dbReference type="EC" id="2.4.1.21" evidence="7"/>
<proteinExistence type="inferred from homology"/>
<dbReference type="EMBL" id="MHLC01000023">
    <property type="protein sequence ID" value="OGZ00976.1"/>
    <property type="molecule type" value="Genomic_DNA"/>
</dbReference>
<feature type="binding site" evidence="7">
    <location>
        <position position="15"/>
    </location>
    <ligand>
        <name>ADP-alpha-D-glucose</name>
        <dbReference type="ChEBI" id="CHEBI:57498"/>
    </ligand>
</feature>
<evidence type="ECO:0000259" key="8">
    <source>
        <dbReference type="Pfam" id="PF00534"/>
    </source>
</evidence>
<keyword evidence="6 7" id="KW-0320">Glycogen biosynthesis</keyword>
<evidence type="ECO:0000256" key="5">
    <source>
        <dbReference type="ARBA" id="ARBA00022679"/>
    </source>
</evidence>
<dbReference type="GO" id="GO:0009011">
    <property type="term" value="F:alpha-1,4-glucan glucosyltransferase (ADP-glucose donor) activity"/>
    <property type="evidence" value="ECO:0007669"/>
    <property type="project" value="UniProtKB-UniRule"/>
</dbReference>
<evidence type="ECO:0000256" key="1">
    <source>
        <dbReference type="ARBA" id="ARBA00001478"/>
    </source>
</evidence>
<dbReference type="Proteomes" id="UP000178495">
    <property type="component" value="Unassembled WGS sequence"/>
</dbReference>
<comment type="pathway">
    <text evidence="7">Glycan biosynthesis; glycogen biosynthesis.</text>
</comment>
<evidence type="ECO:0000256" key="2">
    <source>
        <dbReference type="ARBA" id="ARBA00002764"/>
    </source>
</evidence>
<comment type="catalytic activity">
    <reaction evidence="1 7">
        <text>[(1-&gt;4)-alpha-D-glucosyl](n) + ADP-alpha-D-glucose = [(1-&gt;4)-alpha-D-glucosyl](n+1) + ADP + H(+)</text>
        <dbReference type="Rhea" id="RHEA:18189"/>
        <dbReference type="Rhea" id="RHEA-COMP:9584"/>
        <dbReference type="Rhea" id="RHEA-COMP:9587"/>
        <dbReference type="ChEBI" id="CHEBI:15378"/>
        <dbReference type="ChEBI" id="CHEBI:15444"/>
        <dbReference type="ChEBI" id="CHEBI:57498"/>
        <dbReference type="ChEBI" id="CHEBI:456216"/>
        <dbReference type="EC" id="2.4.1.21"/>
    </reaction>
</comment>
<dbReference type="SUPFAM" id="SSF53756">
    <property type="entry name" value="UDP-Glycosyltransferase/glycogen phosphorylase"/>
    <property type="match status" value="1"/>
</dbReference>
<comment type="function">
    <text evidence="2 7">Synthesizes alpha-1,4-glucan chains using ADP-glucose.</text>
</comment>
<dbReference type="UniPathway" id="UPA00164"/>
<dbReference type="GO" id="GO:0004373">
    <property type="term" value="F:alpha-1,4-glucan glucosyltransferase (UDP-glucose donor) activity"/>
    <property type="evidence" value="ECO:0007669"/>
    <property type="project" value="InterPro"/>
</dbReference>
<name>A0A1G2CHW3_9BACT</name>
<dbReference type="InterPro" id="IPR013534">
    <property type="entry name" value="Starch_synth_cat_dom"/>
</dbReference>
<organism evidence="10 11">
    <name type="scientific">Candidatus Liptonbacteria bacterium RIFCSPLOWO2_01_FULL_56_20</name>
    <dbReference type="NCBI Taxonomy" id="1798652"/>
    <lineage>
        <taxon>Bacteria</taxon>
        <taxon>Candidatus Liptoniibacteriota</taxon>
    </lineage>
</organism>
<dbReference type="InterPro" id="IPR011835">
    <property type="entry name" value="GS/SS"/>
</dbReference>
<evidence type="ECO:0000256" key="3">
    <source>
        <dbReference type="ARBA" id="ARBA00010281"/>
    </source>
</evidence>
<sequence>MKVLFVGAEASPFVKVGGLGEVLRALPKAMRELGCDARMFMPKYGSMDAEKFPMKLEMGRLRVVPKEEDPHDLLILNILVHTDSDKGVTYFLENMECFEKRANVYGYADDTMRWVLLSRSAIEFAKRSKWKPDFIIANDWETGFIPNLLRTEYAEDKTLAGIGAVFCIHNLRNQGTFDAAFVSEVDADFGRKPIPPFFADMKYLNGMRRGILYADQIVTVSPTYAQEIVSKEYGEGLDGILQERRGDLVGILNGIDAERFDPATDTVIAARYSVHHLNARQKNKTALQRQFGLKEDEHIMILGMNCRLDEQKGLSLIEPIMKHLLDNLLFQFVLVGDGSSKYKKFFKELSGAYPSRVGVHLEYDEKLPRMIYAGADAVLVPSRFEPAGLVQLEAMRYGCIPIVRKTGGLADTVEDFDPHGGKGTGFVFEPFDPQALLITVVRAYESYRNKREWMRLVERAMSQDFSWKNSARKYMALCRKSKRNAAPKPPGS</sequence>
<evidence type="ECO:0000313" key="11">
    <source>
        <dbReference type="Proteomes" id="UP000178495"/>
    </source>
</evidence>
<evidence type="ECO:0000256" key="4">
    <source>
        <dbReference type="ARBA" id="ARBA00022676"/>
    </source>
</evidence>
<dbReference type="PANTHER" id="PTHR45825">
    <property type="entry name" value="GRANULE-BOUND STARCH SYNTHASE 1, CHLOROPLASTIC/AMYLOPLASTIC"/>
    <property type="match status" value="1"/>
</dbReference>
<comment type="similarity">
    <text evidence="3 7">Belongs to the glycosyltransferase 1 family. Bacterial/plant glycogen synthase subfamily.</text>
</comment>
<dbReference type="Gene3D" id="3.40.50.2000">
    <property type="entry name" value="Glycogen Phosphorylase B"/>
    <property type="match status" value="2"/>
</dbReference>
<dbReference type="GO" id="GO:0005978">
    <property type="term" value="P:glycogen biosynthetic process"/>
    <property type="evidence" value="ECO:0007669"/>
    <property type="project" value="UniProtKB-UniRule"/>
</dbReference>
<feature type="domain" description="Starch synthase catalytic" evidence="9">
    <location>
        <begin position="2"/>
        <end position="243"/>
    </location>
</feature>
<protein>
    <recommendedName>
        <fullName evidence="7">Glycogen synthase</fullName>
        <ecNumber evidence="7">2.4.1.21</ecNumber>
    </recommendedName>
    <alternativeName>
        <fullName evidence="7">Starch [bacterial glycogen] synthase</fullName>
    </alternativeName>
</protein>
<dbReference type="AlphaFoldDB" id="A0A1G2CHW3"/>
<reference evidence="10 11" key="1">
    <citation type="journal article" date="2016" name="Nat. Commun.">
        <title>Thousands of microbial genomes shed light on interconnected biogeochemical processes in an aquifer system.</title>
        <authorList>
            <person name="Anantharaman K."/>
            <person name="Brown C.T."/>
            <person name="Hug L.A."/>
            <person name="Sharon I."/>
            <person name="Castelle C.J."/>
            <person name="Probst A.J."/>
            <person name="Thomas B.C."/>
            <person name="Singh A."/>
            <person name="Wilkins M.J."/>
            <person name="Karaoz U."/>
            <person name="Brodie E.L."/>
            <person name="Williams K.H."/>
            <person name="Hubbard S.S."/>
            <person name="Banfield J.F."/>
        </authorList>
    </citation>
    <scope>NUCLEOTIDE SEQUENCE [LARGE SCALE GENOMIC DNA]</scope>
</reference>
<dbReference type="HAMAP" id="MF_00484">
    <property type="entry name" value="Glycogen_synth"/>
    <property type="match status" value="1"/>
</dbReference>
<keyword evidence="5 7" id="KW-0808">Transferase</keyword>
<evidence type="ECO:0000256" key="6">
    <source>
        <dbReference type="ARBA" id="ARBA00023056"/>
    </source>
</evidence>
<dbReference type="CDD" id="cd03791">
    <property type="entry name" value="GT5_Glycogen_synthase_DULL1-like"/>
    <property type="match status" value="1"/>
</dbReference>
<dbReference type="NCBIfam" id="TIGR02095">
    <property type="entry name" value="glgA"/>
    <property type="match status" value="1"/>
</dbReference>
<accession>A0A1G2CHW3</accession>
<dbReference type="Pfam" id="PF00534">
    <property type="entry name" value="Glycos_transf_1"/>
    <property type="match status" value="1"/>
</dbReference>
<evidence type="ECO:0000256" key="7">
    <source>
        <dbReference type="HAMAP-Rule" id="MF_00484"/>
    </source>
</evidence>
<keyword evidence="4 7" id="KW-0328">Glycosyltransferase</keyword>
<dbReference type="InterPro" id="IPR001296">
    <property type="entry name" value="Glyco_trans_1"/>
</dbReference>
<evidence type="ECO:0000259" key="9">
    <source>
        <dbReference type="Pfam" id="PF08323"/>
    </source>
</evidence>
<dbReference type="Pfam" id="PF08323">
    <property type="entry name" value="Glyco_transf_5"/>
    <property type="match status" value="1"/>
</dbReference>
<evidence type="ECO:0000313" key="10">
    <source>
        <dbReference type="EMBL" id="OGZ00976.1"/>
    </source>
</evidence>
<feature type="domain" description="Glycosyl transferase family 1" evidence="8">
    <location>
        <begin position="292"/>
        <end position="447"/>
    </location>
</feature>
<dbReference type="PANTHER" id="PTHR45825:SF11">
    <property type="entry name" value="ALPHA AMYLASE DOMAIN-CONTAINING PROTEIN"/>
    <property type="match status" value="1"/>
</dbReference>
<comment type="caution">
    <text evidence="10">The sequence shown here is derived from an EMBL/GenBank/DDBJ whole genome shotgun (WGS) entry which is preliminary data.</text>
</comment>